<dbReference type="Proteomes" id="UP000216316">
    <property type="component" value="Unassembled WGS sequence"/>
</dbReference>
<organism evidence="2 3">
    <name type="scientific">Lactobacillus taiwanensis</name>
    <dbReference type="NCBI Taxonomy" id="508451"/>
    <lineage>
        <taxon>Bacteria</taxon>
        <taxon>Bacillati</taxon>
        <taxon>Bacillota</taxon>
        <taxon>Bacilli</taxon>
        <taxon>Lactobacillales</taxon>
        <taxon>Lactobacillaceae</taxon>
        <taxon>Lactobacillus</taxon>
    </lineage>
</organism>
<evidence type="ECO:0000313" key="3">
    <source>
        <dbReference type="Proteomes" id="UP000215828"/>
    </source>
</evidence>
<comment type="caution">
    <text evidence="2">The sequence shown here is derived from an EMBL/GenBank/DDBJ whole genome shotgun (WGS) entry which is preliminary data.</text>
</comment>
<accession>A0A256LFW4</accession>
<reference evidence="1 4" key="2">
    <citation type="submission" date="2017-05" db="EMBL/GenBank/DDBJ databases">
        <authorList>
            <person name="Lin X.B."/>
            <person name="Stothard P."/>
            <person name="Tasseva G."/>
            <person name="Walter J."/>
        </authorList>
    </citation>
    <scope>NUCLEOTIDE SEQUENCE [LARGE SCALE GENOMIC DNA]</scope>
    <source>
        <strain evidence="1 4">609u</strain>
    </source>
</reference>
<reference evidence="2 3" key="1">
    <citation type="submission" date="2017-04" db="EMBL/GenBank/DDBJ databases">
        <authorList>
            <person name="Afonso C.L."/>
            <person name="Miller P.J."/>
            <person name="Scott M.A."/>
            <person name="Spackman E."/>
            <person name="Goraichik I."/>
            <person name="Dimitrov K.M."/>
            <person name="Suarez D.L."/>
            <person name="Swayne D.E."/>
        </authorList>
    </citation>
    <scope>NUCLEOTIDE SEQUENCE [LARGE SCALE GENOMIC DNA]</scope>
    <source>
        <strain evidence="2 3">609q</strain>
    </source>
</reference>
<dbReference type="AlphaFoldDB" id="A0A256LFW4"/>
<name>A0A256LFW4_9LACO</name>
<dbReference type="RefSeq" id="WP_094496223.1">
    <property type="nucleotide sequence ID" value="NZ_NGNV01000011.1"/>
</dbReference>
<evidence type="ECO:0000313" key="4">
    <source>
        <dbReference type="Proteomes" id="UP000216316"/>
    </source>
</evidence>
<keyword evidence="4" id="KW-1185">Reference proteome</keyword>
<gene>
    <name evidence="1" type="ORF">CBF53_03870</name>
    <name evidence="2" type="ORF">CBF70_04170</name>
</gene>
<sequence>MEIIKNINDPDWKCNDYFQMYNDAEQGYVVGKIVKSTQEDFGDGVSWIPIFDKTDKPKPFYYAIYATPNELMKTFYSDWDHVDKIKPMEVVNILNNQYEYWHLGDVISDGEHYGLIVKDYMKDYTVMTLGLEDDKSYDANRRFSSISLFELQDFFSDWHKVNAKLVIE</sequence>
<proteinExistence type="predicted"/>
<protein>
    <submittedName>
        <fullName evidence="2">Uncharacterized protein</fullName>
    </submittedName>
</protein>
<evidence type="ECO:0000313" key="1">
    <source>
        <dbReference type="EMBL" id="OYR88424.1"/>
    </source>
</evidence>
<reference evidence="3 4" key="3">
    <citation type="submission" date="2017-09" db="EMBL/GenBank/DDBJ databases">
        <title>Tripartite evolution among Lactobacillus johnsonii, Lactobacillus taiwanensis, Lactobacillus reuteri and their rodent host.</title>
        <authorList>
            <person name="Wang T."/>
            <person name="Knowles S."/>
            <person name="Cheng C."/>
        </authorList>
    </citation>
    <scope>NUCLEOTIDE SEQUENCE [LARGE SCALE GENOMIC DNA]</scope>
    <source>
        <strain evidence="2 3">609q</strain>
        <strain evidence="1 4">609u</strain>
    </source>
</reference>
<dbReference type="Proteomes" id="UP000215828">
    <property type="component" value="Unassembled WGS sequence"/>
</dbReference>
<dbReference type="EMBL" id="NGNV01000011">
    <property type="protein sequence ID" value="OYR88424.1"/>
    <property type="molecule type" value="Genomic_DNA"/>
</dbReference>
<dbReference type="EMBL" id="NGNX01000011">
    <property type="protein sequence ID" value="OYR92220.1"/>
    <property type="molecule type" value="Genomic_DNA"/>
</dbReference>
<evidence type="ECO:0000313" key="2">
    <source>
        <dbReference type="EMBL" id="OYR92220.1"/>
    </source>
</evidence>